<dbReference type="PROSITE" id="PS50206">
    <property type="entry name" value="RHODANESE_3"/>
    <property type="match status" value="1"/>
</dbReference>
<sequence length="154" mass="17900">MSTCMAQDSLANLLKRYNTKHIPYITVQELAMPKTNYKILDAREPDEYLVSHLKNAVFVGYKDFKIETILNEIPNKNDTIVVYCSLGIRSETISKKLQDKGYTAVYNLYGGIFEWKNNDFPVYNQQNKKTDSIHAFSKMWGKWLNKGVKVYDLN</sequence>
<dbReference type="GO" id="GO:0016740">
    <property type="term" value="F:transferase activity"/>
    <property type="evidence" value="ECO:0007669"/>
    <property type="project" value="UniProtKB-KW"/>
</dbReference>
<dbReference type="Pfam" id="PF00581">
    <property type="entry name" value="Rhodanese"/>
    <property type="match status" value="1"/>
</dbReference>
<dbReference type="NCBIfam" id="NF045521">
    <property type="entry name" value="rhoda_near_glyco"/>
    <property type="match status" value="1"/>
</dbReference>
<proteinExistence type="predicted"/>
<dbReference type="CDD" id="cd00158">
    <property type="entry name" value="RHOD"/>
    <property type="match status" value="1"/>
</dbReference>
<reference evidence="3" key="1">
    <citation type="submission" date="2016-10" db="EMBL/GenBank/DDBJ databases">
        <authorList>
            <person name="Varghese N."/>
            <person name="Submissions S."/>
        </authorList>
    </citation>
    <scope>NUCLEOTIDE SEQUENCE [LARGE SCALE GENOMIC DNA]</scope>
    <source>
        <strain evidence="3">DSM 23925</strain>
    </source>
</reference>
<dbReference type="Proteomes" id="UP000198705">
    <property type="component" value="Unassembled WGS sequence"/>
</dbReference>
<dbReference type="PANTHER" id="PTHR45431:SF3">
    <property type="entry name" value="RHODANESE-LIKE DOMAIN-CONTAINING PROTEIN 15, CHLOROPLASTIC"/>
    <property type="match status" value="1"/>
</dbReference>
<dbReference type="Gene3D" id="3.40.250.10">
    <property type="entry name" value="Rhodanese-like domain"/>
    <property type="match status" value="1"/>
</dbReference>
<dbReference type="EMBL" id="FOVN01000001">
    <property type="protein sequence ID" value="SFN38756.1"/>
    <property type="molecule type" value="Genomic_DNA"/>
</dbReference>
<evidence type="ECO:0000313" key="3">
    <source>
        <dbReference type="Proteomes" id="UP000198705"/>
    </source>
</evidence>
<gene>
    <name evidence="2" type="ORF">SAMN04487989_10197</name>
</gene>
<name>A0A1I4YL63_9FLAO</name>
<protein>
    <submittedName>
        <fullName evidence="2">Rhodanese-related sulfurtransferase</fullName>
    </submittedName>
</protein>
<dbReference type="AlphaFoldDB" id="A0A1I4YL63"/>
<dbReference type="SMART" id="SM00450">
    <property type="entry name" value="RHOD"/>
    <property type="match status" value="1"/>
</dbReference>
<feature type="domain" description="Rhodanese" evidence="1">
    <location>
        <begin position="33"/>
        <end position="124"/>
    </location>
</feature>
<accession>A0A1I4YL63</accession>
<dbReference type="InterPro" id="IPR001763">
    <property type="entry name" value="Rhodanese-like_dom"/>
</dbReference>
<dbReference type="PANTHER" id="PTHR45431">
    <property type="entry name" value="RHODANESE-LIKE DOMAIN-CONTAINING PROTEIN 15, CHLOROPLASTIC"/>
    <property type="match status" value="1"/>
</dbReference>
<evidence type="ECO:0000313" key="2">
    <source>
        <dbReference type="EMBL" id="SFN38756.1"/>
    </source>
</evidence>
<keyword evidence="3" id="KW-1185">Reference proteome</keyword>
<keyword evidence="2" id="KW-0808">Transferase</keyword>
<dbReference type="SUPFAM" id="SSF52821">
    <property type="entry name" value="Rhodanese/Cell cycle control phosphatase"/>
    <property type="match status" value="1"/>
</dbReference>
<organism evidence="2 3">
    <name type="scientific">Bizionia echini</name>
    <dbReference type="NCBI Taxonomy" id="649333"/>
    <lineage>
        <taxon>Bacteria</taxon>
        <taxon>Pseudomonadati</taxon>
        <taxon>Bacteroidota</taxon>
        <taxon>Flavobacteriia</taxon>
        <taxon>Flavobacteriales</taxon>
        <taxon>Flavobacteriaceae</taxon>
        <taxon>Bizionia</taxon>
    </lineage>
</organism>
<dbReference type="InterPro" id="IPR052367">
    <property type="entry name" value="Thiosulfate_ST/Rhodanese-like"/>
</dbReference>
<dbReference type="InterPro" id="IPR036873">
    <property type="entry name" value="Rhodanese-like_dom_sf"/>
</dbReference>
<dbReference type="STRING" id="649333.SAMN04487989_10197"/>
<evidence type="ECO:0000259" key="1">
    <source>
        <dbReference type="PROSITE" id="PS50206"/>
    </source>
</evidence>